<gene>
    <name evidence="2" type="ORF">Ocin01_11658</name>
</gene>
<evidence type="ECO:0000313" key="3">
    <source>
        <dbReference type="Proteomes" id="UP000094527"/>
    </source>
</evidence>
<proteinExistence type="predicted"/>
<keyword evidence="1" id="KW-1133">Transmembrane helix</keyword>
<dbReference type="EMBL" id="LJIJ01000720">
    <property type="protein sequence ID" value="ODM95021.1"/>
    <property type="molecule type" value="Genomic_DNA"/>
</dbReference>
<organism evidence="2 3">
    <name type="scientific">Orchesella cincta</name>
    <name type="common">Springtail</name>
    <name type="synonym">Podura cincta</name>
    <dbReference type="NCBI Taxonomy" id="48709"/>
    <lineage>
        <taxon>Eukaryota</taxon>
        <taxon>Metazoa</taxon>
        <taxon>Ecdysozoa</taxon>
        <taxon>Arthropoda</taxon>
        <taxon>Hexapoda</taxon>
        <taxon>Collembola</taxon>
        <taxon>Entomobryomorpha</taxon>
        <taxon>Entomobryoidea</taxon>
        <taxon>Orchesellidae</taxon>
        <taxon>Orchesellinae</taxon>
        <taxon>Orchesella</taxon>
    </lineage>
</organism>
<keyword evidence="3" id="KW-1185">Reference proteome</keyword>
<feature type="transmembrane region" description="Helical" evidence="1">
    <location>
        <begin position="104"/>
        <end position="121"/>
    </location>
</feature>
<feature type="transmembrane region" description="Helical" evidence="1">
    <location>
        <begin position="127"/>
        <end position="148"/>
    </location>
</feature>
<protein>
    <submittedName>
        <fullName evidence="2">Uncharacterized protein</fullName>
    </submittedName>
</protein>
<dbReference type="Proteomes" id="UP000094527">
    <property type="component" value="Unassembled WGS sequence"/>
</dbReference>
<feature type="transmembrane region" description="Helical" evidence="1">
    <location>
        <begin position="21"/>
        <end position="42"/>
    </location>
</feature>
<comment type="caution">
    <text evidence="2">The sequence shown here is derived from an EMBL/GenBank/DDBJ whole genome shotgun (WGS) entry which is preliminary data.</text>
</comment>
<feature type="transmembrane region" description="Helical" evidence="1">
    <location>
        <begin position="62"/>
        <end position="84"/>
    </location>
</feature>
<dbReference type="AlphaFoldDB" id="A0A1D2MQ65"/>
<evidence type="ECO:0000256" key="1">
    <source>
        <dbReference type="SAM" id="Phobius"/>
    </source>
</evidence>
<name>A0A1D2MQ65_ORCCI</name>
<keyword evidence="1" id="KW-0812">Transmembrane</keyword>
<keyword evidence="1" id="KW-0472">Membrane</keyword>
<accession>A0A1D2MQ65</accession>
<reference evidence="2 3" key="1">
    <citation type="journal article" date="2016" name="Genome Biol. Evol.">
        <title>Gene Family Evolution Reflects Adaptation to Soil Environmental Stressors in the Genome of the Collembolan Orchesella cincta.</title>
        <authorList>
            <person name="Faddeeva-Vakhrusheva A."/>
            <person name="Derks M.F."/>
            <person name="Anvar S.Y."/>
            <person name="Agamennone V."/>
            <person name="Suring W."/>
            <person name="Smit S."/>
            <person name="van Straalen N.M."/>
            <person name="Roelofs D."/>
        </authorList>
    </citation>
    <scope>NUCLEOTIDE SEQUENCE [LARGE SCALE GENOMIC DNA]</scope>
    <source>
        <tissue evidence="2">Mixed pool</tissue>
    </source>
</reference>
<evidence type="ECO:0000313" key="2">
    <source>
        <dbReference type="EMBL" id="ODM95021.1"/>
    </source>
</evidence>
<sequence>MKPIEFKWRKFAQIIGWIDFVLANFKAIICLLLALAVGADFLRKEELEQQLVESISNPIPVWTVQIPVLLLTVFCQIWAAHLLIRSTNLESSQFSKDFSSLPRFWLIVNILIVVVCTLLIVPKLEDWSAIVKFLIPFALRVVCIYGVWKYNQELKVGANNLNCSATKKKM</sequence>